<evidence type="ECO:0000256" key="1">
    <source>
        <dbReference type="SAM" id="SignalP"/>
    </source>
</evidence>
<dbReference type="KEGG" id="smas:HUE87_01550"/>
<dbReference type="EMBL" id="CP054493">
    <property type="protein sequence ID" value="QOY54957.1"/>
    <property type="molecule type" value="Genomic_DNA"/>
</dbReference>
<name>A0A7S7RQ10_9BACT</name>
<organism evidence="2 3">
    <name type="scientific">Candidatus Sulfurimonas marisnigri</name>
    <dbReference type="NCBI Taxonomy" id="2740405"/>
    <lineage>
        <taxon>Bacteria</taxon>
        <taxon>Pseudomonadati</taxon>
        <taxon>Campylobacterota</taxon>
        <taxon>Epsilonproteobacteria</taxon>
        <taxon>Campylobacterales</taxon>
        <taxon>Sulfurimonadaceae</taxon>
        <taxon>Sulfurimonas</taxon>
    </lineage>
</organism>
<sequence>MNKLVILALFATVLFAQSKISLENPTIYSTIGDIVYDNAEPIQKLKTVPEFSLIERKIDKYIKKVEETKKKGFEIESGNIKIDKYEYLKTLRELFKQNNSYVREVEVKLKQSIKDENSELFIIIINSELINIKKHEKDILDYYLKHSEEIEEEGIIKTILDKNKKQKKEKNVKQGLTKKQIENAKIKRLRKKDRIEKETLEKLLDDNAIQTKHEIRENQRKELGDD</sequence>
<gene>
    <name evidence="2" type="ORF">HUE87_01550</name>
</gene>
<dbReference type="RefSeq" id="WP_194366999.1">
    <property type="nucleotide sequence ID" value="NZ_CP054493.1"/>
</dbReference>
<dbReference type="AlphaFoldDB" id="A0A7S7RQ10"/>
<accession>A0A7S7RQ10</accession>
<keyword evidence="1" id="KW-0732">Signal</keyword>
<dbReference type="Proteomes" id="UP000593836">
    <property type="component" value="Chromosome"/>
</dbReference>
<feature type="chain" id="PRO_5032506640" evidence="1">
    <location>
        <begin position="19"/>
        <end position="226"/>
    </location>
</feature>
<reference evidence="2 3" key="1">
    <citation type="submission" date="2020-05" db="EMBL/GenBank/DDBJ databases">
        <title>Sulfurimonas marisnigri, sp. nov., and Sulfurimonas baltica, sp. nov., manganese oxide reducing chemolithoautotrophs of the class Epsilonproteobacteria isolated from the pelagic redoxclines of the Black and Baltic Seas and emended description of the genus Sulfurimonas.</title>
        <authorList>
            <person name="Henkel J.V."/>
            <person name="Laudan C."/>
            <person name="Werner J."/>
            <person name="Neu T."/>
            <person name="Plewe S."/>
            <person name="Sproer C."/>
            <person name="Bunk B."/>
            <person name="Schulz-Vogt H.N."/>
        </authorList>
    </citation>
    <scope>NUCLEOTIDE SEQUENCE [LARGE SCALE GENOMIC DNA]</scope>
    <source>
        <strain evidence="2 3">SoZ1</strain>
    </source>
</reference>
<protein>
    <submittedName>
        <fullName evidence="2">Uncharacterized protein</fullName>
    </submittedName>
</protein>
<proteinExistence type="predicted"/>
<feature type="signal peptide" evidence="1">
    <location>
        <begin position="1"/>
        <end position="18"/>
    </location>
</feature>
<keyword evidence="3" id="KW-1185">Reference proteome</keyword>
<evidence type="ECO:0000313" key="3">
    <source>
        <dbReference type="Proteomes" id="UP000593836"/>
    </source>
</evidence>
<evidence type="ECO:0000313" key="2">
    <source>
        <dbReference type="EMBL" id="QOY54957.1"/>
    </source>
</evidence>